<gene>
    <name evidence="1" type="ORF">GT755_14035</name>
</gene>
<name>A0A7C9JBU0_9ACTN</name>
<dbReference type="EMBL" id="WXEW01000004">
    <property type="protein sequence ID" value="NAS22804.1"/>
    <property type="molecule type" value="Genomic_DNA"/>
</dbReference>
<dbReference type="RefSeq" id="WP_161480167.1">
    <property type="nucleotide sequence ID" value="NZ_WXEW01000004.1"/>
</dbReference>
<sequence length="69" mass="7793">MTIASDHLRRLAAEMEEVLDPVWALRTFPKWTGPAAQRFDGELQRHRTLLAALTAEATLLAAHREKELA</sequence>
<accession>A0A7C9JBU0</accession>
<evidence type="ECO:0000313" key="1">
    <source>
        <dbReference type="EMBL" id="NAS22804.1"/>
    </source>
</evidence>
<protein>
    <submittedName>
        <fullName evidence="1">Uncharacterized protein</fullName>
    </submittedName>
</protein>
<keyword evidence="2" id="KW-1185">Reference proteome</keyword>
<dbReference type="AlphaFoldDB" id="A0A7C9JBU0"/>
<reference evidence="1 2" key="1">
    <citation type="submission" date="2020-01" db="EMBL/GenBank/DDBJ databases">
        <title>Herbidospora sp. NEAU-GS84 nov., a novel actinomycete isolated from soil.</title>
        <authorList>
            <person name="Han L."/>
        </authorList>
    </citation>
    <scope>NUCLEOTIDE SEQUENCE [LARGE SCALE GENOMIC DNA]</scope>
    <source>
        <strain evidence="1 2">NEAU-GS84</strain>
    </source>
</reference>
<organism evidence="1 2">
    <name type="scientific">Herbidospora solisilvae</name>
    <dbReference type="NCBI Taxonomy" id="2696284"/>
    <lineage>
        <taxon>Bacteria</taxon>
        <taxon>Bacillati</taxon>
        <taxon>Actinomycetota</taxon>
        <taxon>Actinomycetes</taxon>
        <taxon>Streptosporangiales</taxon>
        <taxon>Streptosporangiaceae</taxon>
        <taxon>Herbidospora</taxon>
    </lineage>
</organism>
<comment type="caution">
    <text evidence="1">The sequence shown here is derived from an EMBL/GenBank/DDBJ whole genome shotgun (WGS) entry which is preliminary data.</text>
</comment>
<dbReference type="Proteomes" id="UP000479526">
    <property type="component" value="Unassembled WGS sequence"/>
</dbReference>
<proteinExistence type="predicted"/>
<evidence type="ECO:0000313" key="2">
    <source>
        <dbReference type="Proteomes" id="UP000479526"/>
    </source>
</evidence>